<reference evidence="2" key="1">
    <citation type="submission" date="2006-03" db="EMBL/GenBank/DDBJ databases">
        <title>Complete sequence of Rhodopseudomonas palustris BisB18.</title>
        <authorList>
            <consortium name="US DOE Joint Genome Institute"/>
            <person name="Copeland A."/>
            <person name="Lucas S."/>
            <person name="Lapidus A."/>
            <person name="Barry K."/>
            <person name="Detter J.C."/>
            <person name="Glavina del Rio T."/>
            <person name="Hammon N."/>
            <person name="Israni S."/>
            <person name="Dalin E."/>
            <person name="Tice H."/>
            <person name="Pitluck S."/>
            <person name="Chain P."/>
            <person name="Malfatti S."/>
            <person name="Shin M."/>
            <person name="Vergez L."/>
            <person name="Schmutz J."/>
            <person name="Larimer F."/>
            <person name="Land M."/>
            <person name="Hauser L."/>
            <person name="Pelletier D.A."/>
            <person name="Kyrpides N."/>
            <person name="Anderson I."/>
            <person name="Oda Y."/>
            <person name="Harwood C.S."/>
            <person name="Richardson P."/>
        </authorList>
    </citation>
    <scope>NUCLEOTIDE SEQUENCE [LARGE SCALE GENOMIC DNA]</scope>
    <source>
        <strain evidence="2">BisB18</strain>
    </source>
</reference>
<dbReference type="InterPro" id="IPR027417">
    <property type="entry name" value="P-loop_NTPase"/>
</dbReference>
<evidence type="ECO:0000313" key="2">
    <source>
        <dbReference type="EMBL" id="ABD89458.1"/>
    </source>
</evidence>
<accession>Q20ZH8</accession>
<sequence length="893" mass="100124">MARQTTTNATSNWSSPTWDLVEGDALEIRFIEERSSGTTDALTLFGQQAALNTIKSALLGTLEGGGRRRQASILALLGRFGQGKTRILSQLFDWLDGKSTISGGLRYPRRVRIFKISEYPQQDVAAAFDAFIARKHLLSRSIIGLGLATLVATCATFFIISVGLVLEYSVGTTFVSKLVDFTAAKTVFSAVLAASTVLFCGVSVWAFWRKEVELRANFLDVRSLCRLIVETFQSSDVLLIDDFDRATSEQQIAMLWTLRRRRDELQVSVIVAFDESPLLRGEQGALAQELLEKTFDVAVRLNPITRYDSIQMAMGFTSHLFRLNPCIPAAKLLCDPIVVSDLARIFLLMGRASARFAKGFLNRALASIHQLGLQVPDDVCGLIRLQGLYEIVPWIENDAERLGDILSRNDAEALLTYVEKRRGSILQGNIRESVKAYVEGTRRLQPSLGNWDRVLAIWTGAQSSDVNKSIQTRRLGSCFYDEWLDEAGELAEGRRRNMLSNWLSWDLALLLESRPIERRTVYALCRTMKCRPVDPAFAGPAEWLANEPPQSVSPIEQLLWLFLLDRTRIADVELPSDEMRSLAFPTDVAGDDLPEYIREEALNAWRRLPLIHPHAPLSLPERVELACSALPDRGMGPAITRLFNQNRNVAPDSFDLPADRRVFGIRSNELKHMERRSFLERHWPTFSDEEAAQHFRALAVLAPWRAIAPRAHRLWLFEQARVGAPELLFRSLLKLLPHTGGVQNWPLGVVRPLLCGRPDDEFAASDYRGVSAALAEQAAVLNRTDVVRMLFLLANTDEHEALQTVLSYQAPSKLDDGWIAAVGAIRLESSAFSAMFDRSSWRPVVDDYFRRTLNEAETDILTSEDDVVRSQALSNLDSLRTTANVWQLNATAP</sequence>
<gene>
    <name evidence="2" type="ordered locus">RPC_3932</name>
</gene>
<feature type="transmembrane region" description="Helical" evidence="1">
    <location>
        <begin position="186"/>
        <end position="208"/>
    </location>
</feature>
<proteinExistence type="predicted"/>
<organism evidence="2">
    <name type="scientific">Rhodopseudomonas palustris (strain BisB18)</name>
    <dbReference type="NCBI Taxonomy" id="316056"/>
    <lineage>
        <taxon>Bacteria</taxon>
        <taxon>Pseudomonadati</taxon>
        <taxon>Pseudomonadota</taxon>
        <taxon>Alphaproteobacteria</taxon>
        <taxon>Hyphomicrobiales</taxon>
        <taxon>Nitrobacteraceae</taxon>
        <taxon>Rhodopseudomonas</taxon>
    </lineage>
</organism>
<protein>
    <recommendedName>
        <fullName evidence="3">KAP NTPase domain-containing protein</fullName>
    </recommendedName>
</protein>
<keyword evidence="1" id="KW-0472">Membrane</keyword>
<evidence type="ECO:0000256" key="1">
    <source>
        <dbReference type="SAM" id="Phobius"/>
    </source>
</evidence>
<name>Q20ZH8_RHOPB</name>
<dbReference type="SUPFAM" id="SSF52540">
    <property type="entry name" value="P-loop containing nucleoside triphosphate hydrolases"/>
    <property type="match status" value="1"/>
</dbReference>
<dbReference type="AlphaFoldDB" id="Q20ZH8"/>
<dbReference type="EMBL" id="CP000301">
    <property type="protein sequence ID" value="ABD89458.1"/>
    <property type="molecule type" value="Genomic_DNA"/>
</dbReference>
<evidence type="ECO:0008006" key="3">
    <source>
        <dbReference type="Google" id="ProtNLM"/>
    </source>
</evidence>
<dbReference type="KEGG" id="rpc:RPC_3932"/>
<dbReference type="RefSeq" id="WP_011474340.1">
    <property type="nucleotide sequence ID" value="NC_007925.1"/>
</dbReference>
<dbReference type="STRING" id="316056.RPC_3932"/>
<dbReference type="HOGENOM" id="CLU_323611_0_0_5"/>
<keyword evidence="1" id="KW-0812">Transmembrane</keyword>
<keyword evidence="1" id="KW-1133">Transmembrane helix</keyword>
<feature type="transmembrane region" description="Helical" evidence="1">
    <location>
        <begin position="142"/>
        <end position="166"/>
    </location>
</feature>